<name>A0AB40AW71_DIOCR</name>
<evidence type="ECO:0000313" key="2">
    <source>
        <dbReference type="Proteomes" id="UP001515500"/>
    </source>
</evidence>
<organism evidence="2 3">
    <name type="scientific">Dioscorea cayennensis subsp. rotundata</name>
    <name type="common">White Guinea yam</name>
    <name type="synonym">Dioscorea rotundata</name>
    <dbReference type="NCBI Taxonomy" id="55577"/>
    <lineage>
        <taxon>Eukaryota</taxon>
        <taxon>Viridiplantae</taxon>
        <taxon>Streptophyta</taxon>
        <taxon>Embryophyta</taxon>
        <taxon>Tracheophyta</taxon>
        <taxon>Spermatophyta</taxon>
        <taxon>Magnoliopsida</taxon>
        <taxon>Liliopsida</taxon>
        <taxon>Dioscoreales</taxon>
        <taxon>Dioscoreaceae</taxon>
        <taxon>Dioscorea</taxon>
    </lineage>
</organism>
<protein>
    <submittedName>
        <fullName evidence="3">Cyclin-B2-2-like</fullName>
    </submittedName>
</protein>
<feature type="non-terminal residue" evidence="3">
    <location>
        <position position="115"/>
    </location>
</feature>
<dbReference type="Proteomes" id="UP001515500">
    <property type="component" value="Unplaced"/>
</dbReference>
<dbReference type="RefSeq" id="XP_039119312.1">
    <property type="nucleotide sequence ID" value="XM_039263378.1"/>
</dbReference>
<proteinExistence type="predicted"/>
<feature type="region of interest" description="Disordered" evidence="1">
    <location>
        <begin position="1"/>
        <end position="21"/>
    </location>
</feature>
<evidence type="ECO:0000313" key="3">
    <source>
        <dbReference type="RefSeq" id="XP_039119312.1"/>
    </source>
</evidence>
<reference evidence="3" key="1">
    <citation type="submission" date="2025-08" db="UniProtKB">
        <authorList>
            <consortium name="RefSeq"/>
        </authorList>
    </citation>
    <scope>IDENTIFICATION</scope>
</reference>
<dbReference type="GeneID" id="120255580"/>
<sequence>MDRAAGENRGGLLRSSGFQGTGMDRAAGENCGGLFRSSGFQGLPMEGVKFGSETQNNIGGNRRALRDIKNLIGAPPYPCAINKNKVAVDDNKNSNLNVGGVARRPMTRMFVASLA</sequence>
<keyword evidence="2" id="KW-1185">Reference proteome</keyword>
<gene>
    <name evidence="3" type="primary">LOC120255580</name>
</gene>
<dbReference type="AlphaFoldDB" id="A0AB40AW71"/>
<accession>A0AB40AW71</accession>
<evidence type="ECO:0000256" key="1">
    <source>
        <dbReference type="SAM" id="MobiDB-lite"/>
    </source>
</evidence>